<sequence length="451" mass="48367">MLLFRRTPLAAALACASCLVDLSAAELKNVFAHYMVGGMSGVDQARSDVKQAKAVGFDAFALNVQNVVDSWSLNSIQWLFDAAFENDFQLFFSFDMAVVTNVATFLPLFKQYHANESYYHHNELPFVSTFDGAILNYGYESANAGWKAELKQALSDDGITPFFVPDFDDWGGSGYTSDFFSSYDVVDGVFSWETAWPTTDTGSGNVSAVVDEGSQSAAHAVDKPYMMPLSTLQFKHINGSGNWYRRGELNLPQRMAQVLAQQPDFVEVITWNDGGESHYIGNVWADSIASSPDIQAYANGYDHSAWQDVIAPFISAYKSGATDVAAITPFGDFAAAFWYRPLLASASCSGDSLGKPSGWENALDAVNFAVLLPQDTEGVTIKVHSGGSVIASVPGVAGLNAQSVPGIQLGAQKVELVRADGSVMGAGSGTVDVVAETDGTCNFNCQVVHVA</sequence>
<organism evidence="2 3">
    <name type="scientific">Phyllosticta citriasiana</name>
    <dbReference type="NCBI Taxonomy" id="595635"/>
    <lineage>
        <taxon>Eukaryota</taxon>
        <taxon>Fungi</taxon>
        <taxon>Dikarya</taxon>
        <taxon>Ascomycota</taxon>
        <taxon>Pezizomycotina</taxon>
        <taxon>Dothideomycetes</taxon>
        <taxon>Dothideomycetes incertae sedis</taxon>
        <taxon>Botryosphaeriales</taxon>
        <taxon>Phyllostictaceae</taxon>
        <taxon>Phyllosticta</taxon>
    </lineage>
</organism>
<evidence type="ECO:0000313" key="3">
    <source>
        <dbReference type="Proteomes" id="UP001363622"/>
    </source>
</evidence>
<feature type="chain" id="PRO_5046420055" evidence="1">
    <location>
        <begin position="26"/>
        <end position="451"/>
    </location>
</feature>
<dbReference type="Pfam" id="PF03659">
    <property type="entry name" value="Glyco_hydro_71"/>
    <property type="match status" value="1"/>
</dbReference>
<proteinExistence type="predicted"/>
<evidence type="ECO:0000313" key="2">
    <source>
        <dbReference type="EMBL" id="KAK7517769.1"/>
    </source>
</evidence>
<gene>
    <name evidence="2" type="ORF">IWZ03DRAFT_180397</name>
</gene>
<reference evidence="2 3" key="1">
    <citation type="submission" date="2024-04" db="EMBL/GenBank/DDBJ databases">
        <title>Phyllosticta paracitricarpa is synonymous to the EU quarantine fungus P. citricarpa based on phylogenomic analyses.</title>
        <authorList>
            <consortium name="Lawrence Berkeley National Laboratory"/>
            <person name="Van Ingen-Buijs V.A."/>
            <person name="Van Westerhoven A.C."/>
            <person name="Haridas S."/>
            <person name="Skiadas P."/>
            <person name="Martin F."/>
            <person name="Groenewald J.Z."/>
            <person name="Crous P.W."/>
            <person name="Seidl M.F."/>
        </authorList>
    </citation>
    <scope>NUCLEOTIDE SEQUENCE [LARGE SCALE GENOMIC DNA]</scope>
    <source>
        <strain evidence="2 3">CBS 123371</strain>
    </source>
</reference>
<keyword evidence="3" id="KW-1185">Reference proteome</keyword>
<name>A0ABR1KSH0_9PEZI</name>
<accession>A0ABR1KSH0</accession>
<dbReference type="GO" id="GO:0016787">
    <property type="term" value="F:hydrolase activity"/>
    <property type="evidence" value="ECO:0007669"/>
    <property type="project" value="UniProtKB-KW"/>
</dbReference>
<dbReference type="Gene3D" id="3.20.20.80">
    <property type="entry name" value="Glycosidases"/>
    <property type="match status" value="1"/>
</dbReference>
<dbReference type="EMBL" id="JBBPHU010000005">
    <property type="protein sequence ID" value="KAK7517769.1"/>
    <property type="molecule type" value="Genomic_DNA"/>
</dbReference>
<dbReference type="CDD" id="cd11577">
    <property type="entry name" value="GH71"/>
    <property type="match status" value="1"/>
</dbReference>
<feature type="signal peptide" evidence="1">
    <location>
        <begin position="1"/>
        <end position="25"/>
    </location>
</feature>
<comment type="caution">
    <text evidence="2">The sequence shown here is derived from an EMBL/GenBank/DDBJ whole genome shotgun (WGS) entry which is preliminary data.</text>
</comment>
<keyword evidence="2" id="KW-0378">Hydrolase</keyword>
<protein>
    <submittedName>
        <fullName evidence="2">Glycoside hydrolase</fullName>
    </submittedName>
</protein>
<evidence type="ECO:0000256" key="1">
    <source>
        <dbReference type="SAM" id="SignalP"/>
    </source>
</evidence>
<dbReference type="InterPro" id="IPR005197">
    <property type="entry name" value="Glyco_hydro_71"/>
</dbReference>
<dbReference type="Proteomes" id="UP001363622">
    <property type="component" value="Unassembled WGS sequence"/>
</dbReference>
<keyword evidence="1" id="KW-0732">Signal</keyword>